<dbReference type="EMBL" id="JACOPD010000001">
    <property type="protein sequence ID" value="MBC5679711.1"/>
    <property type="molecule type" value="Genomic_DNA"/>
</dbReference>
<evidence type="ECO:0000259" key="1">
    <source>
        <dbReference type="Pfam" id="PF09924"/>
    </source>
</evidence>
<name>A0ABR7FYY7_9FIRM</name>
<sequence length="298" mass="33788">MLEWSIPEAEDEDWINSCIAVSGTMASDASFANIYLLRNKYSTKISRYKDFIIRKYSGKGARCGYTFPLGKGDVAKALAEIEKDAKECGERLQFAFVTEEQKEVLENAMPARFCYSSDAGDSDYIYLRSELASLSGKAFHKKKNHFSKFVRTYPDYKYYEIGACNIYDAQKVADAWYYEHLQDEDASQLAEYKAIKEALENFEELGLIGGIIYVNDSPCAMTIASKINENTVDVHFEKAVGEYALNGGYAAINKLFSEKLDGVTWLNREEDIGIEGLRKAKLSYRPKIMLKKYSAVEK</sequence>
<protein>
    <submittedName>
        <fullName evidence="2">DUF2156 domain-containing protein</fullName>
    </submittedName>
</protein>
<evidence type="ECO:0000313" key="3">
    <source>
        <dbReference type="Proteomes" id="UP000628463"/>
    </source>
</evidence>
<dbReference type="PANTHER" id="PTHR41373">
    <property type="entry name" value="DUF2156 DOMAIN-CONTAINING PROTEIN"/>
    <property type="match status" value="1"/>
</dbReference>
<dbReference type="RefSeq" id="WP_186835976.1">
    <property type="nucleotide sequence ID" value="NZ_JACOPD010000001.1"/>
</dbReference>
<dbReference type="InterPro" id="IPR016732">
    <property type="entry name" value="UCP018688"/>
</dbReference>
<reference evidence="2 3" key="1">
    <citation type="submission" date="2020-08" db="EMBL/GenBank/DDBJ databases">
        <title>Genome public.</title>
        <authorList>
            <person name="Liu C."/>
            <person name="Sun Q."/>
        </authorList>
    </citation>
    <scope>NUCLEOTIDE SEQUENCE [LARGE SCALE GENOMIC DNA]</scope>
    <source>
        <strain evidence="2 3">NSJ-43</strain>
    </source>
</reference>
<keyword evidence="3" id="KW-1185">Reference proteome</keyword>
<dbReference type="SUPFAM" id="SSF55729">
    <property type="entry name" value="Acyl-CoA N-acyltransferases (Nat)"/>
    <property type="match status" value="2"/>
</dbReference>
<comment type="caution">
    <text evidence="2">The sequence shown here is derived from an EMBL/GenBank/DDBJ whole genome shotgun (WGS) entry which is preliminary data.</text>
</comment>
<feature type="domain" description="Phosphatidylglycerol lysyltransferase C-terminal" evidence="1">
    <location>
        <begin position="26"/>
        <end position="295"/>
    </location>
</feature>
<dbReference type="Gene3D" id="3.40.630.30">
    <property type="match status" value="1"/>
</dbReference>
<dbReference type="InterPro" id="IPR024320">
    <property type="entry name" value="LPG_synthase_C"/>
</dbReference>
<dbReference type="Proteomes" id="UP000628463">
    <property type="component" value="Unassembled WGS sequence"/>
</dbReference>
<proteinExistence type="predicted"/>
<gene>
    <name evidence="2" type="ORF">H8S01_01870</name>
</gene>
<accession>A0ABR7FYY7</accession>
<dbReference type="PIRSF" id="PIRSF018688">
    <property type="entry name" value="UCP018688"/>
    <property type="match status" value="1"/>
</dbReference>
<evidence type="ECO:0000313" key="2">
    <source>
        <dbReference type="EMBL" id="MBC5679711.1"/>
    </source>
</evidence>
<dbReference type="Pfam" id="PF09924">
    <property type="entry name" value="LPG_synthase_C"/>
    <property type="match status" value="1"/>
</dbReference>
<dbReference type="PANTHER" id="PTHR41373:SF1">
    <property type="entry name" value="PHOSPHATIDYLGLYCEROL LYSYLTRANSFERASE C-TERMINAL DOMAIN-CONTAINING PROTEIN"/>
    <property type="match status" value="1"/>
</dbReference>
<dbReference type="InterPro" id="IPR016181">
    <property type="entry name" value="Acyl_CoA_acyltransferase"/>
</dbReference>
<organism evidence="2 3">
    <name type="scientific">Lachnospira hominis</name>
    <name type="common">ex Liu et al. 2021</name>
    <dbReference type="NCBI Taxonomy" id="2763051"/>
    <lineage>
        <taxon>Bacteria</taxon>
        <taxon>Bacillati</taxon>
        <taxon>Bacillota</taxon>
        <taxon>Clostridia</taxon>
        <taxon>Lachnospirales</taxon>
        <taxon>Lachnospiraceae</taxon>
        <taxon>Lachnospira</taxon>
    </lineage>
</organism>